<gene>
    <name evidence="1" type="ORF">MNBD_GAMMA14-1762</name>
</gene>
<sequence>MEFYIREQPDGKATLMTQDGLYLFTFRDVDSARQACEDWYRVHGNEAGEMGGMSDGDVSCSVFG</sequence>
<organism evidence="1">
    <name type="scientific">hydrothermal vent metagenome</name>
    <dbReference type="NCBI Taxonomy" id="652676"/>
    <lineage>
        <taxon>unclassified sequences</taxon>
        <taxon>metagenomes</taxon>
        <taxon>ecological metagenomes</taxon>
    </lineage>
</organism>
<proteinExistence type="predicted"/>
<evidence type="ECO:0000313" key="1">
    <source>
        <dbReference type="EMBL" id="VAW79178.1"/>
    </source>
</evidence>
<accession>A0A3B0YE44</accession>
<dbReference type="AlphaFoldDB" id="A0A3B0YE44"/>
<name>A0A3B0YE44_9ZZZZ</name>
<protein>
    <submittedName>
        <fullName evidence="1">Uncharacterized protein</fullName>
    </submittedName>
</protein>
<reference evidence="1" key="1">
    <citation type="submission" date="2018-06" db="EMBL/GenBank/DDBJ databases">
        <authorList>
            <person name="Zhirakovskaya E."/>
        </authorList>
    </citation>
    <scope>NUCLEOTIDE SEQUENCE</scope>
</reference>
<dbReference type="EMBL" id="UOFM01000297">
    <property type="protein sequence ID" value="VAW79178.1"/>
    <property type="molecule type" value="Genomic_DNA"/>
</dbReference>